<evidence type="ECO:0000313" key="2">
    <source>
        <dbReference type="Proteomes" id="UP000016064"/>
    </source>
</evidence>
<reference evidence="1 2" key="1">
    <citation type="submission" date="2013-07" db="EMBL/GenBank/DDBJ databases">
        <title>Isolation of a new Chlamydia species from the feral Sacred Ibis (Threskiornis aethiopicus): Chlamydia ibidis.</title>
        <authorList>
            <person name="Vorimore F."/>
            <person name="Hsia R.-C."/>
            <person name="Huot-Creasy H."/>
            <person name="Bastian S."/>
            <person name="Deruyter L."/>
            <person name="Passet A."/>
            <person name="Sachse K."/>
            <person name="Bavoil P."/>
            <person name="Myers G."/>
            <person name="Laroucau K."/>
        </authorList>
    </citation>
    <scope>NUCLEOTIDE SEQUENCE [LARGE SCALE GENOMIC DNA]</scope>
    <source>
        <strain evidence="1 2">10-1398/6</strain>
    </source>
</reference>
<proteinExistence type="predicted"/>
<comment type="caution">
    <text evidence="1">The sequence shown here is derived from an EMBL/GenBank/DDBJ whole genome shotgun (WGS) entry which is preliminary data.</text>
</comment>
<name>A0ABN0MZA3_9CHLA</name>
<dbReference type="EMBL" id="APJW01000002">
    <property type="protein sequence ID" value="EQM62729.1"/>
    <property type="molecule type" value="Genomic_DNA"/>
</dbReference>
<accession>A0ABN0MZA3</accession>
<keyword evidence="2" id="KW-1185">Reference proteome</keyword>
<gene>
    <name evidence="1" type="ORF">H359_0579</name>
</gene>
<dbReference type="Proteomes" id="UP000016064">
    <property type="component" value="Unassembled WGS sequence"/>
</dbReference>
<protein>
    <submittedName>
        <fullName evidence="1">Uncharacterized protein</fullName>
    </submittedName>
</protein>
<sequence>MKHILEIDSLPDISEKDSAKIVEANKKIKEKAKYLIPNS</sequence>
<organism evidence="1 2">
    <name type="scientific">Chlamydia ibidis 10-1398/6</name>
    <dbReference type="NCBI Taxonomy" id="1046581"/>
    <lineage>
        <taxon>Bacteria</taxon>
        <taxon>Pseudomonadati</taxon>
        <taxon>Chlamydiota</taxon>
        <taxon>Chlamydiia</taxon>
        <taxon>Chlamydiales</taxon>
        <taxon>Chlamydiaceae</taxon>
        <taxon>Chlamydia/Chlamydophila group</taxon>
        <taxon>Chlamydia</taxon>
    </lineage>
</organism>
<evidence type="ECO:0000313" key="1">
    <source>
        <dbReference type="EMBL" id="EQM62729.1"/>
    </source>
</evidence>